<dbReference type="AlphaFoldDB" id="A0A7T8B7F8"/>
<feature type="chain" id="PRO_5031209755" evidence="2">
    <location>
        <begin position="24"/>
        <end position="298"/>
    </location>
</feature>
<keyword evidence="1 2" id="KW-0732">Signal</keyword>
<dbReference type="KEGG" id="bhc:JFL75_10930"/>
<proteinExistence type="predicted"/>
<dbReference type="PANTHER" id="PTHR30535:SF34">
    <property type="entry name" value="MOLYBDATE-BINDING PROTEIN MOLA"/>
    <property type="match status" value="1"/>
</dbReference>
<feature type="domain" description="Fe/B12 periplasmic-binding" evidence="3">
    <location>
        <begin position="47"/>
        <end position="298"/>
    </location>
</feature>
<dbReference type="InterPro" id="IPR002491">
    <property type="entry name" value="ABC_transptr_periplasmic_BD"/>
</dbReference>
<evidence type="ECO:0000256" key="1">
    <source>
        <dbReference type="ARBA" id="ARBA00022729"/>
    </source>
</evidence>
<protein>
    <submittedName>
        <fullName evidence="4">Cobalamin-binding protein</fullName>
    </submittedName>
</protein>
<reference evidence="4" key="1">
    <citation type="submission" date="2021-01" db="EMBL/GenBank/DDBJ databases">
        <title>Description of Breznakiella homolactica.</title>
        <authorList>
            <person name="Song Y."/>
            <person name="Brune A."/>
        </authorList>
    </citation>
    <scope>NUCLEOTIDE SEQUENCE</scope>
    <source>
        <strain evidence="4">RmG30</strain>
    </source>
</reference>
<feature type="signal peptide" evidence="2">
    <location>
        <begin position="1"/>
        <end position="23"/>
    </location>
</feature>
<keyword evidence="5" id="KW-1185">Reference proteome</keyword>
<accession>A0A7T8B7F8</accession>
<dbReference type="InterPro" id="IPR050902">
    <property type="entry name" value="ABC_Transporter_SBP"/>
</dbReference>
<name>A0A7T8B7F8_9SPIR</name>
<dbReference type="SUPFAM" id="SSF53807">
    <property type="entry name" value="Helical backbone' metal receptor"/>
    <property type="match status" value="1"/>
</dbReference>
<gene>
    <name evidence="4" type="ORF">JFL75_10930</name>
</gene>
<dbReference type="PANTHER" id="PTHR30535">
    <property type="entry name" value="VITAMIN B12-BINDING PROTEIN"/>
    <property type="match status" value="1"/>
</dbReference>
<dbReference type="PROSITE" id="PS50983">
    <property type="entry name" value="FE_B12_PBP"/>
    <property type="match status" value="1"/>
</dbReference>
<dbReference type="Pfam" id="PF01497">
    <property type="entry name" value="Peripla_BP_2"/>
    <property type="match status" value="1"/>
</dbReference>
<dbReference type="NCBIfam" id="NF038402">
    <property type="entry name" value="TroA_like"/>
    <property type="match status" value="1"/>
</dbReference>
<sequence length="298" mass="32000">MNRRCLRALLPISILLFVSPALPGQAYPHTFTDVLGRTVTMEAPARRVVSLSPAVTEILFSIGAGDSTIGVTEFCDYPPEALQKTKVGGFSGATVSIEQIAALKPDLVILSGFMHTRVITLLEGIGIRCFAVEPEDFDGIFDTIKTIGLLTGTHAGADRTIAGMREKLAQAEEIRRGKPTVPVYWELWDDPVISTGGGTFVSQAISRAGGRNIFDDLTEMWPQVSGEQVLIRRPAWILLSDAHGAAADPLKIRQRPGWASVPAVAGGNISVVSDDILLRSGPRLADAVLEIARIIHGK</sequence>
<dbReference type="Proteomes" id="UP000595917">
    <property type="component" value="Chromosome"/>
</dbReference>
<dbReference type="Gene3D" id="3.40.50.1980">
    <property type="entry name" value="Nitrogenase molybdenum iron protein domain"/>
    <property type="match status" value="2"/>
</dbReference>
<evidence type="ECO:0000256" key="2">
    <source>
        <dbReference type="SAM" id="SignalP"/>
    </source>
</evidence>
<dbReference type="InterPro" id="IPR054828">
    <property type="entry name" value="Vit_B12_bind_prot"/>
</dbReference>
<dbReference type="EMBL" id="CP067089">
    <property type="protein sequence ID" value="QQO07474.1"/>
    <property type="molecule type" value="Genomic_DNA"/>
</dbReference>
<organism evidence="4 5">
    <name type="scientific">Breznakiella homolactica</name>
    <dbReference type="NCBI Taxonomy" id="2798577"/>
    <lineage>
        <taxon>Bacteria</taxon>
        <taxon>Pseudomonadati</taxon>
        <taxon>Spirochaetota</taxon>
        <taxon>Spirochaetia</taxon>
        <taxon>Spirochaetales</taxon>
        <taxon>Breznakiellaceae</taxon>
        <taxon>Breznakiella</taxon>
    </lineage>
</organism>
<evidence type="ECO:0000313" key="5">
    <source>
        <dbReference type="Proteomes" id="UP000595917"/>
    </source>
</evidence>
<evidence type="ECO:0000259" key="3">
    <source>
        <dbReference type="PROSITE" id="PS50983"/>
    </source>
</evidence>
<dbReference type="RefSeq" id="WP_215624779.1">
    <property type="nucleotide sequence ID" value="NZ_CP067089.2"/>
</dbReference>
<dbReference type="CDD" id="cd01144">
    <property type="entry name" value="BtuF"/>
    <property type="match status" value="1"/>
</dbReference>
<dbReference type="GO" id="GO:0071281">
    <property type="term" value="P:cellular response to iron ion"/>
    <property type="evidence" value="ECO:0007669"/>
    <property type="project" value="TreeGrafter"/>
</dbReference>
<evidence type="ECO:0000313" key="4">
    <source>
        <dbReference type="EMBL" id="QQO07474.1"/>
    </source>
</evidence>